<sequence length="77" mass="9291">MHLQYIPDKEGKTAGVFIPIKDWEKLKSKYKELEKEESSSFEIPDWHKNILDERLKMLEKDPDNLINWEEAKKNFNL</sequence>
<organism evidence="1 2">
    <name type="scientific">Marinilabilia rubra</name>
    <dbReference type="NCBI Taxonomy" id="2162893"/>
    <lineage>
        <taxon>Bacteria</taxon>
        <taxon>Pseudomonadati</taxon>
        <taxon>Bacteroidota</taxon>
        <taxon>Bacteroidia</taxon>
        <taxon>Marinilabiliales</taxon>
        <taxon>Marinilabiliaceae</taxon>
        <taxon>Marinilabilia</taxon>
    </lineage>
</organism>
<keyword evidence="2" id="KW-1185">Reference proteome</keyword>
<dbReference type="AlphaFoldDB" id="A0A2U2BBN7"/>
<proteinExistence type="predicted"/>
<protein>
    <submittedName>
        <fullName evidence="1">Addiction module component CHP02574 family protein</fullName>
    </submittedName>
</protein>
<dbReference type="Pfam" id="PF09720">
    <property type="entry name" value="Unstab_antitox"/>
    <property type="match status" value="1"/>
</dbReference>
<reference evidence="1 2" key="1">
    <citation type="submission" date="2018-05" db="EMBL/GenBank/DDBJ databases">
        <title>Marinilabilia rubrum sp. nov., isolated from saltern sediment.</title>
        <authorList>
            <person name="Zhang R."/>
        </authorList>
    </citation>
    <scope>NUCLEOTIDE SEQUENCE [LARGE SCALE GENOMIC DNA]</scope>
    <source>
        <strain evidence="1 2">WTE16</strain>
    </source>
</reference>
<evidence type="ECO:0000313" key="1">
    <source>
        <dbReference type="EMBL" id="PWE00443.1"/>
    </source>
</evidence>
<accession>A0A2U2BBN7</accession>
<dbReference type="OrthoDB" id="798979at2"/>
<dbReference type="EMBL" id="QEWP01000003">
    <property type="protein sequence ID" value="PWE00443.1"/>
    <property type="molecule type" value="Genomic_DNA"/>
</dbReference>
<comment type="caution">
    <text evidence="1">The sequence shown here is derived from an EMBL/GenBank/DDBJ whole genome shotgun (WGS) entry which is preliminary data.</text>
</comment>
<evidence type="ECO:0000313" key="2">
    <source>
        <dbReference type="Proteomes" id="UP000244956"/>
    </source>
</evidence>
<dbReference type="InterPro" id="IPR013406">
    <property type="entry name" value="CHP02574_addiction_mod"/>
</dbReference>
<gene>
    <name evidence="1" type="ORF">DDZ16_05805</name>
</gene>
<dbReference type="Proteomes" id="UP000244956">
    <property type="component" value="Unassembled WGS sequence"/>
</dbReference>
<dbReference type="RefSeq" id="WP_109263482.1">
    <property type="nucleotide sequence ID" value="NZ_QEWP01000003.1"/>
</dbReference>
<name>A0A2U2BBN7_9BACT</name>